<accession>A0ABW3NKD4</accession>
<protein>
    <submittedName>
        <fullName evidence="1">Uncharacterized protein</fullName>
    </submittedName>
</protein>
<comment type="caution">
    <text evidence="1">The sequence shown here is derived from an EMBL/GenBank/DDBJ whole genome shotgun (WGS) entry which is preliminary data.</text>
</comment>
<dbReference type="RefSeq" id="WP_379592528.1">
    <property type="nucleotide sequence ID" value="NZ_JBHTKK010000015.1"/>
</dbReference>
<evidence type="ECO:0000313" key="2">
    <source>
        <dbReference type="Proteomes" id="UP001597041"/>
    </source>
</evidence>
<name>A0ABW3NKD4_9BACI</name>
<proteinExistence type="predicted"/>
<gene>
    <name evidence="1" type="ORF">ACFQ19_12415</name>
</gene>
<keyword evidence="2" id="KW-1185">Reference proteome</keyword>
<dbReference type="Proteomes" id="UP001597041">
    <property type="component" value="Unassembled WGS sequence"/>
</dbReference>
<evidence type="ECO:0000313" key="1">
    <source>
        <dbReference type="EMBL" id="MFD1066831.1"/>
    </source>
</evidence>
<reference evidence="2" key="1">
    <citation type="journal article" date="2019" name="Int. J. Syst. Evol. Microbiol.">
        <title>The Global Catalogue of Microorganisms (GCM) 10K type strain sequencing project: providing services to taxonomists for standard genome sequencing and annotation.</title>
        <authorList>
            <consortium name="The Broad Institute Genomics Platform"/>
            <consortium name="The Broad Institute Genome Sequencing Center for Infectious Disease"/>
            <person name="Wu L."/>
            <person name="Ma J."/>
        </authorList>
    </citation>
    <scope>NUCLEOTIDE SEQUENCE [LARGE SCALE GENOMIC DNA]</scope>
    <source>
        <strain evidence="2">CCUG 56608</strain>
    </source>
</reference>
<organism evidence="1 2">
    <name type="scientific">Oceanobacillus locisalsi</name>
    <dbReference type="NCBI Taxonomy" id="546107"/>
    <lineage>
        <taxon>Bacteria</taxon>
        <taxon>Bacillati</taxon>
        <taxon>Bacillota</taxon>
        <taxon>Bacilli</taxon>
        <taxon>Bacillales</taxon>
        <taxon>Bacillaceae</taxon>
        <taxon>Oceanobacillus</taxon>
    </lineage>
</organism>
<dbReference type="EMBL" id="JBHTKK010000015">
    <property type="protein sequence ID" value="MFD1066831.1"/>
    <property type="molecule type" value="Genomic_DNA"/>
</dbReference>
<sequence length="167" mass="19770">MSLDNIKDYMELDIFNLNFIDTLRLQESKLIKDKEQIDMALDVIHRTIYLLENEKEVDHDILVSLLASMQNEKKQLELAKGIIKDDVIKKLFPQRAKEKMLFEKELLIFCKRVKANFGRPADNSEVKQMLNDFYRGCSKSPIKMTRRISALTNFFQYSRIIKHTLRL</sequence>